<name>A0A926GJ88_9RHOB</name>
<keyword evidence="2" id="KW-1185">Reference proteome</keyword>
<gene>
    <name evidence="1" type="ORF">H4P12_16290</name>
</gene>
<protein>
    <submittedName>
        <fullName evidence="1">Uncharacterized protein</fullName>
    </submittedName>
</protein>
<dbReference type="EMBL" id="JACOQL010000005">
    <property type="protein sequence ID" value="MBC9248234.1"/>
    <property type="molecule type" value="Genomic_DNA"/>
</dbReference>
<organism evidence="1 2">
    <name type="scientific">Paracoccus amoyensis</name>
    <dbReference type="NCBI Taxonomy" id="2760093"/>
    <lineage>
        <taxon>Bacteria</taxon>
        <taxon>Pseudomonadati</taxon>
        <taxon>Pseudomonadota</taxon>
        <taxon>Alphaproteobacteria</taxon>
        <taxon>Rhodobacterales</taxon>
        <taxon>Paracoccaceae</taxon>
        <taxon>Paracoccus</taxon>
    </lineage>
</organism>
<evidence type="ECO:0000313" key="2">
    <source>
        <dbReference type="Proteomes" id="UP000608594"/>
    </source>
</evidence>
<dbReference type="AlphaFoldDB" id="A0A926GJ88"/>
<dbReference type="Proteomes" id="UP000608594">
    <property type="component" value="Unassembled WGS sequence"/>
</dbReference>
<sequence>MEPSGQKIGYFGKHIRKFVMLPRKIVAATASVGLLVLPVFAVAYKQDIAQAHAQPAVQHTQMYQAKSDSASDAAVRVGDTVNLEQVDIVEEPEIYGLGFSPTGNRYAIIDNLLVRLNPTTGKVLSILREIQ</sequence>
<evidence type="ECO:0000313" key="1">
    <source>
        <dbReference type="EMBL" id="MBC9248234.1"/>
    </source>
</evidence>
<comment type="caution">
    <text evidence="1">The sequence shown here is derived from an EMBL/GenBank/DDBJ whole genome shotgun (WGS) entry which is preliminary data.</text>
</comment>
<reference evidence="1" key="1">
    <citation type="submission" date="2020-08" db="EMBL/GenBank/DDBJ databases">
        <title>Paracoccus amoyensis sp. nov., isolated from the surface seawater at coast of Xiamen, Fujian.</title>
        <authorList>
            <person name="Lyu L."/>
        </authorList>
    </citation>
    <scope>NUCLEOTIDE SEQUENCE</scope>
    <source>
        <strain evidence="1">11-3</strain>
    </source>
</reference>
<dbReference type="RefSeq" id="WP_187794735.1">
    <property type="nucleotide sequence ID" value="NZ_JACOQL010000005.1"/>
</dbReference>
<proteinExistence type="predicted"/>
<accession>A0A926GJ88</accession>